<feature type="compositionally biased region" description="Polar residues" evidence="1">
    <location>
        <begin position="167"/>
        <end position="181"/>
    </location>
</feature>
<proteinExistence type="predicted"/>
<dbReference type="AlphaFoldDB" id="A0A8H7Q1P6"/>
<evidence type="ECO:0000313" key="3">
    <source>
        <dbReference type="Proteomes" id="UP000654370"/>
    </source>
</evidence>
<gene>
    <name evidence="2" type="ORF">INT43_006698</name>
</gene>
<dbReference type="EMBL" id="JAEPQZ010000003">
    <property type="protein sequence ID" value="KAG2183690.1"/>
    <property type="molecule type" value="Genomic_DNA"/>
</dbReference>
<organism evidence="2 3">
    <name type="scientific">Mortierella isabellina</name>
    <name type="common">Filamentous fungus</name>
    <name type="synonym">Umbelopsis isabellina</name>
    <dbReference type="NCBI Taxonomy" id="91625"/>
    <lineage>
        <taxon>Eukaryota</taxon>
        <taxon>Fungi</taxon>
        <taxon>Fungi incertae sedis</taxon>
        <taxon>Mucoromycota</taxon>
        <taxon>Mucoromycotina</taxon>
        <taxon>Umbelopsidomycetes</taxon>
        <taxon>Umbelopsidales</taxon>
        <taxon>Umbelopsidaceae</taxon>
        <taxon>Umbelopsis</taxon>
    </lineage>
</organism>
<feature type="region of interest" description="Disordered" evidence="1">
    <location>
        <begin position="166"/>
        <end position="214"/>
    </location>
</feature>
<keyword evidence="3" id="KW-1185">Reference proteome</keyword>
<reference evidence="2" key="1">
    <citation type="submission" date="2020-12" db="EMBL/GenBank/DDBJ databases">
        <title>Metabolic potential, ecology and presence of endohyphal bacteria is reflected in genomic diversity of Mucoromycotina.</title>
        <authorList>
            <person name="Muszewska A."/>
            <person name="Okrasinska A."/>
            <person name="Steczkiewicz K."/>
            <person name="Drgas O."/>
            <person name="Orlowska M."/>
            <person name="Perlinska-Lenart U."/>
            <person name="Aleksandrzak-Piekarczyk T."/>
            <person name="Szatraj K."/>
            <person name="Zielenkiewicz U."/>
            <person name="Pilsyk S."/>
            <person name="Malc E."/>
            <person name="Mieczkowski P."/>
            <person name="Kruszewska J.S."/>
            <person name="Biernat P."/>
            <person name="Pawlowska J."/>
        </authorList>
    </citation>
    <scope>NUCLEOTIDE SEQUENCE</scope>
    <source>
        <strain evidence="2">WA0000067209</strain>
    </source>
</reference>
<name>A0A8H7Q1P6_MORIS</name>
<dbReference type="Proteomes" id="UP000654370">
    <property type="component" value="Unassembled WGS sequence"/>
</dbReference>
<feature type="region of interest" description="Disordered" evidence="1">
    <location>
        <begin position="1"/>
        <end position="21"/>
    </location>
</feature>
<evidence type="ECO:0000313" key="2">
    <source>
        <dbReference type="EMBL" id="KAG2183690.1"/>
    </source>
</evidence>
<evidence type="ECO:0000256" key="1">
    <source>
        <dbReference type="SAM" id="MobiDB-lite"/>
    </source>
</evidence>
<comment type="caution">
    <text evidence="2">The sequence shown here is derived from an EMBL/GenBank/DDBJ whole genome shotgun (WGS) entry which is preliminary data.</text>
</comment>
<dbReference type="OrthoDB" id="2163387at2759"/>
<feature type="region of interest" description="Disordered" evidence="1">
    <location>
        <begin position="58"/>
        <end position="109"/>
    </location>
</feature>
<accession>A0A8H7Q1P6</accession>
<sequence>MAPADHYSSYSNRSSRRKRSEADKLLERMHIRLGLAVFKAQYGYETFGLDTLESKLIRHSPPSPYNRPPAEKSPANRHSRNRVSPHSATSHERNIVRSSPRRQIRKEYNDYVLHTPRSLNETRTSPHRYYRPRQLTLRQNKYKHAYPTPTSPLYVFHPSFRADISAKRSTTPNNGSLTPPRSVSPAIPPTLHRTYRHPSPTPQKPSNDGGSLWDQCGLVRQPSVDETDAANVLMGLWCAK</sequence>
<protein>
    <submittedName>
        <fullName evidence="2">Uncharacterized protein</fullName>
    </submittedName>
</protein>